<dbReference type="Proteomes" id="UP001148838">
    <property type="component" value="Unassembled WGS sequence"/>
</dbReference>
<dbReference type="EMBL" id="JAJSOF020000025">
    <property type="protein sequence ID" value="KAJ4434585.1"/>
    <property type="molecule type" value="Genomic_DNA"/>
</dbReference>
<feature type="compositionally biased region" description="Basic and acidic residues" evidence="1">
    <location>
        <begin position="144"/>
        <end position="163"/>
    </location>
</feature>
<proteinExistence type="predicted"/>
<evidence type="ECO:0000313" key="2">
    <source>
        <dbReference type="EMBL" id="KAJ4434585.1"/>
    </source>
</evidence>
<keyword evidence="3" id="KW-1185">Reference proteome</keyword>
<feature type="region of interest" description="Disordered" evidence="1">
    <location>
        <begin position="142"/>
        <end position="163"/>
    </location>
</feature>
<name>A0ABQ8SLE5_PERAM</name>
<sequence>MGESRNAYRVLVGRPEGKRPLGRPRRRWEDNIKMDLREVGYDDRDWINLGEEYNACSSALCNFLHSSVTSSLLAPNIFLSILFSNTLNLCSSLKVRVQLYTQNKKRNCVGKSGWKKNDDETDQKEEKELAGSLVGRNCLLKAGRNGERKKSLGQKKISDDRRH</sequence>
<organism evidence="2 3">
    <name type="scientific">Periplaneta americana</name>
    <name type="common">American cockroach</name>
    <name type="synonym">Blatta americana</name>
    <dbReference type="NCBI Taxonomy" id="6978"/>
    <lineage>
        <taxon>Eukaryota</taxon>
        <taxon>Metazoa</taxon>
        <taxon>Ecdysozoa</taxon>
        <taxon>Arthropoda</taxon>
        <taxon>Hexapoda</taxon>
        <taxon>Insecta</taxon>
        <taxon>Pterygota</taxon>
        <taxon>Neoptera</taxon>
        <taxon>Polyneoptera</taxon>
        <taxon>Dictyoptera</taxon>
        <taxon>Blattodea</taxon>
        <taxon>Blattoidea</taxon>
        <taxon>Blattidae</taxon>
        <taxon>Blattinae</taxon>
        <taxon>Periplaneta</taxon>
    </lineage>
</organism>
<evidence type="ECO:0000313" key="3">
    <source>
        <dbReference type="Proteomes" id="UP001148838"/>
    </source>
</evidence>
<gene>
    <name evidence="2" type="ORF">ANN_23147</name>
</gene>
<evidence type="ECO:0000256" key="1">
    <source>
        <dbReference type="SAM" id="MobiDB-lite"/>
    </source>
</evidence>
<comment type="caution">
    <text evidence="2">The sequence shown here is derived from an EMBL/GenBank/DDBJ whole genome shotgun (WGS) entry which is preliminary data.</text>
</comment>
<reference evidence="2 3" key="1">
    <citation type="journal article" date="2022" name="Allergy">
        <title>Genome assembly and annotation of Periplaneta americana reveal a comprehensive cockroach allergen profile.</title>
        <authorList>
            <person name="Wang L."/>
            <person name="Xiong Q."/>
            <person name="Saelim N."/>
            <person name="Wang L."/>
            <person name="Nong W."/>
            <person name="Wan A.T."/>
            <person name="Shi M."/>
            <person name="Liu X."/>
            <person name="Cao Q."/>
            <person name="Hui J.H.L."/>
            <person name="Sookrung N."/>
            <person name="Leung T.F."/>
            <person name="Tungtrongchitr A."/>
            <person name="Tsui S.K.W."/>
        </authorList>
    </citation>
    <scope>NUCLEOTIDE SEQUENCE [LARGE SCALE GENOMIC DNA]</scope>
    <source>
        <strain evidence="2">PWHHKU_190912</strain>
    </source>
</reference>
<protein>
    <submittedName>
        <fullName evidence="2">Uncharacterized protein</fullName>
    </submittedName>
</protein>
<accession>A0ABQ8SLE5</accession>